<dbReference type="InterPro" id="IPR018968">
    <property type="entry name" value="Phasin"/>
</dbReference>
<dbReference type="NCBIfam" id="TIGR01841">
    <property type="entry name" value="phasin"/>
    <property type="match status" value="1"/>
</dbReference>
<protein>
    <submittedName>
        <fullName evidence="2">Phasin</fullName>
    </submittedName>
</protein>
<comment type="caution">
    <text evidence="2">The sequence shown here is derived from an EMBL/GenBank/DDBJ whole genome shotgun (WGS) entry which is preliminary data.</text>
</comment>
<evidence type="ECO:0000259" key="1">
    <source>
        <dbReference type="Pfam" id="PF09361"/>
    </source>
</evidence>
<organism evidence="2 3">
    <name type="scientific">Sedimenticola selenatireducens</name>
    <dbReference type="NCBI Taxonomy" id="191960"/>
    <lineage>
        <taxon>Bacteria</taxon>
        <taxon>Pseudomonadati</taxon>
        <taxon>Pseudomonadota</taxon>
        <taxon>Gammaproteobacteria</taxon>
        <taxon>Chromatiales</taxon>
        <taxon>Sedimenticolaceae</taxon>
        <taxon>Sedimenticola</taxon>
    </lineage>
</organism>
<evidence type="ECO:0000313" key="3">
    <source>
        <dbReference type="Proteomes" id="UP000235015"/>
    </source>
</evidence>
<name>A0A2N6CS37_9GAMM</name>
<evidence type="ECO:0000313" key="2">
    <source>
        <dbReference type="EMBL" id="PLX59907.1"/>
    </source>
</evidence>
<dbReference type="Proteomes" id="UP000235015">
    <property type="component" value="Unassembled WGS sequence"/>
</dbReference>
<feature type="domain" description="Phasin" evidence="1">
    <location>
        <begin position="43"/>
        <end position="137"/>
    </location>
</feature>
<dbReference type="InterPro" id="IPR010127">
    <property type="entry name" value="Phasin_subfam-1"/>
</dbReference>
<gene>
    <name evidence="2" type="ORF">C0630_18575</name>
</gene>
<proteinExistence type="predicted"/>
<reference evidence="2 3" key="1">
    <citation type="submission" date="2017-11" db="EMBL/GenBank/DDBJ databases">
        <title>Genome-resolved metagenomics identifies genetic mobility, metabolic interactions, and unexpected diversity in perchlorate-reducing communities.</title>
        <authorList>
            <person name="Barnum T.P."/>
            <person name="Figueroa I.A."/>
            <person name="Carlstrom C.I."/>
            <person name="Lucas L.N."/>
            <person name="Engelbrektson A.L."/>
            <person name="Coates J.D."/>
        </authorList>
    </citation>
    <scope>NUCLEOTIDE SEQUENCE [LARGE SCALE GENOMIC DNA]</scope>
    <source>
        <strain evidence="2">BM301</strain>
    </source>
</reference>
<sequence length="154" mass="16525">MATQNPFDFSALFANFDPQAIAKQLQEGFGGASIPGLDTNNLVQAQRKNMELLMSTNQAMLAGSQALIQRQASMLQEAIAEVTAAANKLAESGNPQAVSAQQVELLQSAFEKALANSNEISSMIRQTQESVAGQVNNRISESLQELKETIAKVK</sequence>
<dbReference type="Pfam" id="PF09361">
    <property type="entry name" value="Phasin_2"/>
    <property type="match status" value="1"/>
</dbReference>
<dbReference type="AlphaFoldDB" id="A0A2N6CS37"/>
<accession>A0A2N6CS37</accession>
<dbReference type="EMBL" id="PKUN01000030">
    <property type="protein sequence ID" value="PLX59907.1"/>
    <property type="molecule type" value="Genomic_DNA"/>
</dbReference>
<dbReference type="STRING" id="1111735.GCA_000428045_03223"/>
<dbReference type="RefSeq" id="WP_051302791.1">
    <property type="nucleotide sequence ID" value="NZ_CAXXYC010000003.1"/>
</dbReference>